<feature type="non-terminal residue" evidence="1">
    <location>
        <position position="1"/>
    </location>
</feature>
<evidence type="ECO:0000313" key="1">
    <source>
        <dbReference type="EMBL" id="MBA0758354.1"/>
    </source>
</evidence>
<organism evidence="1 2">
    <name type="scientific">Gossypium trilobum</name>
    <dbReference type="NCBI Taxonomy" id="34281"/>
    <lineage>
        <taxon>Eukaryota</taxon>
        <taxon>Viridiplantae</taxon>
        <taxon>Streptophyta</taxon>
        <taxon>Embryophyta</taxon>
        <taxon>Tracheophyta</taxon>
        <taxon>Spermatophyta</taxon>
        <taxon>Magnoliopsida</taxon>
        <taxon>eudicotyledons</taxon>
        <taxon>Gunneridae</taxon>
        <taxon>Pentapetalae</taxon>
        <taxon>rosids</taxon>
        <taxon>malvids</taxon>
        <taxon>Malvales</taxon>
        <taxon>Malvaceae</taxon>
        <taxon>Malvoideae</taxon>
        <taxon>Gossypium</taxon>
    </lineage>
</organism>
<gene>
    <name evidence="1" type="ORF">Gotri_021359</name>
</gene>
<evidence type="ECO:0000313" key="2">
    <source>
        <dbReference type="Proteomes" id="UP000593568"/>
    </source>
</evidence>
<dbReference type="EMBL" id="JABEZW010000001">
    <property type="protein sequence ID" value="MBA0758354.1"/>
    <property type="molecule type" value="Genomic_DNA"/>
</dbReference>
<reference evidence="1 2" key="1">
    <citation type="journal article" date="2019" name="Genome Biol. Evol.">
        <title>Insights into the evolution of the New World diploid cottons (Gossypium, subgenus Houzingenia) based on genome sequencing.</title>
        <authorList>
            <person name="Grover C.E."/>
            <person name="Arick M.A. 2nd"/>
            <person name="Thrash A."/>
            <person name="Conover J.L."/>
            <person name="Sanders W.S."/>
            <person name="Peterson D.G."/>
            <person name="Frelichowski J.E."/>
            <person name="Scheffler J.A."/>
            <person name="Scheffler B.E."/>
            <person name="Wendel J.F."/>
        </authorList>
    </citation>
    <scope>NUCLEOTIDE SEQUENCE [LARGE SCALE GENOMIC DNA]</scope>
    <source>
        <strain evidence="1">8</strain>
        <tissue evidence="1">Leaf</tissue>
    </source>
</reference>
<accession>A0A7J9DCN6</accession>
<proteinExistence type="predicted"/>
<sequence length="144" mass="17100">MVLRFQSVLTRATIHFHSIQVNDTSVCLRHYAQLEVSTPAKPPFCLYQGVLKFSSEEIRSNFLPYKDKMVALSIYKFLDEHYNYDDILRFHQLVYYENEWLLVLEHSENVVMHFSKIKSDEMRCKNICTEYTIKCLFITDSDGQ</sequence>
<name>A0A7J9DCN6_9ROSI</name>
<dbReference type="Proteomes" id="UP000593568">
    <property type="component" value="Unassembled WGS sequence"/>
</dbReference>
<comment type="caution">
    <text evidence="1">The sequence shown here is derived from an EMBL/GenBank/DDBJ whole genome shotgun (WGS) entry which is preliminary data.</text>
</comment>
<keyword evidence="2" id="KW-1185">Reference proteome</keyword>
<dbReference type="AlphaFoldDB" id="A0A7J9DCN6"/>
<protein>
    <submittedName>
        <fullName evidence="1">Uncharacterized protein</fullName>
    </submittedName>
</protein>